<dbReference type="Pfam" id="PF09791">
    <property type="entry name" value="Oxidored-like"/>
    <property type="match status" value="1"/>
</dbReference>
<name>A0A2G9HGJ4_9LAMI</name>
<accession>A0A2G9HGJ4</accession>
<dbReference type="STRING" id="429701.A0A2G9HGJ4"/>
<evidence type="ECO:0000259" key="2">
    <source>
        <dbReference type="Pfam" id="PF09791"/>
    </source>
</evidence>
<dbReference type="PANTHER" id="PTHR21193:SF3">
    <property type="entry name" value="OXIDOREDUCTASE-LIKE DOMAIN-CONTAINING PROTEIN 1"/>
    <property type="match status" value="1"/>
</dbReference>
<comment type="caution">
    <text evidence="3">The sequence shown here is derived from an EMBL/GenBank/DDBJ whole genome shotgun (WGS) entry which is preliminary data.</text>
</comment>
<organism evidence="3 4">
    <name type="scientific">Handroanthus impetiginosus</name>
    <dbReference type="NCBI Taxonomy" id="429701"/>
    <lineage>
        <taxon>Eukaryota</taxon>
        <taxon>Viridiplantae</taxon>
        <taxon>Streptophyta</taxon>
        <taxon>Embryophyta</taxon>
        <taxon>Tracheophyta</taxon>
        <taxon>Spermatophyta</taxon>
        <taxon>Magnoliopsida</taxon>
        <taxon>eudicotyledons</taxon>
        <taxon>Gunneridae</taxon>
        <taxon>Pentapetalae</taxon>
        <taxon>asterids</taxon>
        <taxon>lamiids</taxon>
        <taxon>Lamiales</taxon>
        <taxon>Bignoniaceae</taxon>
        <taxon>Crescentiina</taxon>
        <taxon>Tabebuia alliance</taxon>
        <taxon>Handroanthus</taxon>
    </lineage>
</organism>
<dbReference type="InterPro" id="IPR019180">
    <property type="entry name" value="Oxidoreductase-like_N"/>
</dbReference>
<dbReference type="OrthoDB" id="1856718at2759"/>
<sequence length="160" mass="18641">METTAALRCQTRHYRSSLSPLPVNFHHYFSRRTHRPHQNVEKFSMSLRDLTLRRITTPQYLFRFNHPTKVFCIANDFTSIQHDIMAEESKSKDGNVDQISKSKEEKEKGPEKSTPAIPPPPEKPLPGDCCDSGCVRCVWDVYYEELEEYNRLYKADSKTS</sequence>
<evidence type="ECO:0000256" key="1">
    <source>
        <dbReference type="SAM" id="MobiDB-lite"/>
    </source>
</evidence>
<protein>
    <recommendedName>
        <fullName evidence="2">Oxidoreductase-like domain-containing protein</fullName>
    </recommendedName>
</protein>
<dbReference type="AlphaFoldDB" id="A0A2G9HGJ4"/>
<gene>
    <name evidence="3" type="ORF">CDL12_10726</name>
</gene>
<feature type="compositionally biased region" description="Basic and acidic residues" evidence="1">
    <location>
        <begin position="86"/>
        <end position="111"/>
    </location>
</feature>
<dbReference type="EMBL" id="NKXS01001826">
    <property type="protein sequence ID" value="PIN16635.1"/>
    <property type="molecule type" value="Genomic_DNA"/>
</dbReference>
<dbReference type="PANTHER" id="PTHR21193">
    <property type="entry name" value="OXIDOREDUCTASE-LIKE DOMAIN-CONTAINING PROTEIN 1"/>
    <property type="match status" value="1"/>
</dbReference>
<proteinExistence type="predicted"/>
<reference evidence="4" key="1">
    <citation type="journal article" date="2018" name="Gigascience">
        <title>Genome assembly of the Pink Ipe (Handroanthus impetiginosus, Bignoniaceae), a highly valued, ecologically keystone Neotropical timber forest tree.</title>
        <authorList>
            <person name="Silva-Junior O.B."/>
            <person name="Grattapaglia D."/>
            <person name="Novaes E."/>
            <person name="Collevatti R.G."/>
        </authorList>
    </citation>
    <scope>NUCLEOTIDE SEQUENCE [LARGE SCALE GENOMIC DNA]</scope>
    <source>
        <strain evidence="4">cv. UFG-1</strain>
    </source>
</reference>
<dbReference type="InterPro" id="IPR039251">
    <property type="entry name" value="OXLD1"/>
</dbReference>
<keyword evidence="4" id="KW-1185">Reference proteome</keyword>
<evidence type="ECO:0000313" key="4">
    <source>
        <dbReference type="Proteomes" id="UP000231279"/>
    </source>
</evidence>
<evidence type="ECO:0000313" key="3">
    <source>
        <dbReference type="EMBL" id="PIN16635.1"/>
    </source>
</evidence>
<feature type="region of interest" description="Disordered" evidence="1">
    <location>
        <begin position="86"/>
        <end position="128"/>
    </location>
</feature>
<feature type="domain" description="Oxidoreductase-like" evidence="2">
    <location>
        <begin position="117"/>
        <end position="152"/>
    </location>
</feature>
<dbReference type="Proteomes" id="UP000231279">
    <property type="component" value="Unassembled WGS sequence"/>
</dbReference>